<dbReference type="InterPro" id="IPR036883">
    <property type="entry name" value="PDCD5-like_sf"/>
</dbReference>
<evidence type="ECO:0000313" key="4">
    <source>
        <dbReference type="Proteomes" id="UP000076842"/>
    </source>
</evidence>
<reference evidence="3 4" key="1">
    <citation type="journal article" date="2016" name="Mol. Biol. Evol.">
        <title>Comparative Genomics of Early-Diverging Mushroom-Forming Fungi Provides Insights into the Origins of Lignocellulose Decay Capabilities.</title>
        <authorList>
            <person name="Nagy L.G."/>
            <person name="Riley R."/>
            <person name="Tritt A."/>
            <person name="Adam C."/>
            <person name="Daum C."/>
            <person name="Floudas D."/>
            <person name="Sun H."/>
            <person name="Yadav J.S."/>
            <person name="Pangilinan J."/>
            <person name="Larsson K.H."/>
            <person name="Matsuura K."/>
            <person name="Barry K."/>
            <person name="Labutti K."/>
            <person name="Kuo R."/>
            <person name="Ohm R.A."/>
            <person name="Bhattacharya S.S."/>
            <person name="Shirouzu T."/>
            <person name="Yoshinaga Y."/>
            <person name="Martin F.M."/>
            <person name="Grigoriev I.V."/>
            <person name="Hibbett D.S."/>
        </authorList>
    </citation>
    <scope>NUCLEOTIDE SEQUENCE [LARGE SCALE GENOMIC DNA]</scope>
    <source>
        <strain evidence="3 4">HHB12733</strain>
    </source>
</reference>
<dbReference type="InParanoid" id="A0A165HUT9"/>
<dbReference type="InterPro" id="IPR002836">
    <property type="entry name" value="PDCD5-like"/>
</dbReference>
<dbReference type="AlphaFoldDB" id="A0A165HUT9"/>
<dbReference type="OrthoDB" id="10252486at2759"/>
<sequence length="132" mass="14254">MSESELSSLRNLPAGGSGPAGQGGEEDAAKQAQQRQAQEEAKRGMMATILDAGARERLARIALVNPSLSQRVEESLLRMAQSGQLRSKVTEQQLVQLLENADGGQAANAPKKTTITYARRKVDPDDDFDFDI</sequence>
<dbReference type="PANTHER" id="PTHR10840">
    <property type="entry name" value="PROGRAMMED CELL DEATH PROTEIN 5"/>
    <property type="match status" value="1"/>
</dbReference>
<keyword evidence="4" id="KW-1185">Reference proteome</keyword>
<evidence type="ECO:0000313" key="3">
    <source>
        <dbReference type="EMBL" id="KZT59774.1"/>
    </source>
</evidence>
<dbReference type="PIRSF" id="PIRSF015730">
    <property type="entry name" value="TFAR19"/>
    <property type="match status" value="1"/>
</dbReference>
<feature type="compositionally biased region" description="Polar residues" evidence="2">
    <location>
        <begin position="1"/>
        <end position="10"/>
    </location>
</feature>
<dbReference type="PANTHER" id="PTHR10840:SF0">
    <property type="entry name" value="PROGRAMMED CELL DEATH PROTEIN 5"/>
    <property type="match status" value="1"/>
</dbReference>
<dbReference type="Proteomes" id="UP000076842">
    <property type="component" value="Unassembled WGS sequence"/>
</dbReference>
<dbReference type="STRING" id="1353952.A0A165HUT9"/>
<accession>A0A165HUT9</accession>
<feature type="region of interest" description="Disordered" evidence="2">
    <location>
        <begin position="1"/>
        <end position="43"/>
    </location>
</feature>
<dbReference type="GO" id="GO:0005829">
    <property type="term" value="C:cytosol"/>
    <property type="evidence" value="ECO:0007669"/>
    <property type="project" value="TreeGrafter"/>
</dbReference>
<dbReference type="EMBL" id="KV423937">
    <property type="protein sequence ID" value="KZT59774.1"/>
    <property type="molecule type" value="Genomic_DNA"/>
</dbReference>
<name>A0A165HUT9_9BASI</name>
<gene>
    <name evidence="3" type="ORF">CALCODRAFT_493285</name>
</gene>
<dbReference type="FunCoup" id="A0A165HUT9">
    <property type="interactions" value="419"/>
</dbReference>
<dbReference type="SUPFAM" id="SSF46950">
    <property type="entry name" value="Double-stranded DNA-binding domain"/>
    <property type="match status" value="1"/>
</dbReference>
<proteinExistence type="inferred from homology"/>
<dbReference type="GO" id="GO:0005634">
    <property type="term" value="C:nucleus"/>
    <property type="evidence" value="ECO:0007669"/>
    <property type="project" value="TreeGrafter"/>
</dbReference>
<protein>
    <recommendedName>
        <fullName evidence="5">DNA-binding TFAR19-related protein</fullName>
    </recommendedName>
</protein>
<evidence type="ECO:0000256" key="2">
    <source>
        <dbReference type="SAM" id="MobiDB-lite"/>
    </source>
</evidence>
<organism evidence="3 4">
    <name type="scientific">Calocera cornea HHB12733</name>
    <dbReference type="NCBI Taxonomy" id="1353952"/>
    <lineage>
        <taxon>Eukaryota</taxon>
        <taxon>Fungi</taxon>
        <taxon>Dikarya</taxon>
        <taxon>Basidiomycota</taxon>
        <taxon>Agaricomycotina</taxon>
        <taxon>Dacrymycetes</taxon>
        <taxon>Dacrymycetales</taxon>
        <taxon>Dacrymycetaceae</taxon>
        <taxon>Calocera</taxon>
    </lineage>
</organism>
<evidence type="ECO:0008006" key="5">
    <source>
        <dbReference type="Google" id="ProtNLM"/>
    </source>
</evidence>
<dbReference type="GO" id="GO:0003677">
    <property type="term" value="F:DNA binding"/>
    <property type="evidence" value="ECO:0007669"/>
    <property type="project" value="InterPro"/>
</dbReference>
<evidence type="ECO:0000256" key="1">
    <source>
        <dbReference type="ARBA" id="ARBA00010490"/>
    </source>
</evidence>
<dbReference type="Gene3D" id="1.10.8.140">
    <property type="entry name" value="PDCD5-like"/>
    <property type="match status" value="1"/>
</dbReference>
<comment type="similarity">
    <text evidence="1">Belongs to the PDCD5 family.</text>
</comment>
<dbReference type="Pfam" id="PF01984">
    <property type="entry name" value="dsDNA_bind"/>
    <property type="match status" value="1"/>
</dbReference>